<organism evidence="2 3">
    <name type="scientific">Melghirimyces algeriensis</name>
    <dbReference type="NCBI Taxonomy" id="910412"/>
    <lineage>
        <taxon>Bacteria</taxon>
        <taxon>Bacillati</taxon>
        <taxon>Bacillota</taxon>
        <taxon>Bacilli</taxon>
        <taxon>Bacillales</taxon>
        <taxon>Thermoactinomycetaceae</taxon>
        <taxon>Melghirimyces</taxon>
    </lineage>
</organism>
<dbReference type="RefSeq" id="WP_142504388.1">
    <property type="nucleotide sequence ID" value="NZ_FXTI01000002.1"/>
</dbReference>
<dbReference type="Proteomes" id="UP000315636">
    <property type="component" value="Unassembled WGS sequence"/>
</dbReference>
<reference evidence="2 3" key="1">
    <citation type="submission" date="2017-05" db="EMBL/GenBank/DDBJ databases">
        <authorList>
            <person name="Varghese N."/>
            <person name="Submissions S."/>
        </authorList>
    </citation>
    <scope>NUCLEOTIDE SEQUENCE [LARGE SCALE GENOMIC DNA]</scope>
    <source>
        <strain evidence="2 3">DSM 45474</strain>
    </source>
</reference>
<sequence length="60" mass="7320">MSVLPELLELVWIALKWIGRFFISILDAMTIVDLLDEMRKKVRRFLKRRKREGCDEQERK</sequence>
<name>A0A521BGA5_9BACL</name>
<protein>
    <submittedName>
        <fullName evidence="2">Uncharacterized protein</fullName>
    </submittedName>
</protein>
<feature type="transmembrane region" description="Helical" evidence="1">
    <location>
        <begin position="12"/>
        <end position="35"/>
    </location>
</feature>
<dbReference type="EMBL" id="FXTI01000002">
    <property type="protein sequence ID" value="SMO46144.1"/>
    <property type="molecule type" value="Genomic_DNA"/>
</dbReference>
<gene>
    <name evidence="2" type="ORF">SAMN06264849_10269</name>
</gene>
<keyword evidence="1" id="KW-0812">Transmembrane</keyword>
<keyword evidence="1" id="KW-0472">Membrane</keyword>
<evidence type="ECO:0000256" key="1">
    <source>
        <dbReference type="SAM" id="Phobius"/>
    </source>
</evidence>
<keyword evidence="3" id="KW-1185">Reference proteome</keyword>
<accession>A0A521BGA5</accession>
<evidence type="ECO:0000313" key="2">
    <source>
        <dbReference type="EMBL" id="SMO46144.1"/>
    </source>
</evidence>
<dbReference type="AlphaFoldDB" id="A0A521BGA5"/>
<evidence type="ECO:0000313" key="3">
    <source>
        <dbReference type="Proteomes" id="UP000315636"/>
    </source>
</evidence>
<keyword evidence="1" id="KW-1133">Transmembrane helix</keyword>
<proteinExistence type="predicted"/>